<dbReference type="Gene3D" id="3.60.21.70">
    <property type="entry name" value="PhoD-like phosphatase"/>
    <property type="match status" value="1"/>
</dbReference>
<dbReference type="PROSITE" id="PS51318">
    <property type="entry name" value="TAT"/>
    <property type="match status" value="1"/>
</dbReference>
<name>A0A081B715_9HYPH</name>
<dbReference type="Proteomes" id="UP000028702">
    <property type="component" value="Unassembled WGS sequence"/>
</dbReference>
<reference evidence="3 4" key="1">
    <citation type="submission" date="2014-07" db="EMBL/GenBank/DDBJ databases">
        <title>Tepidicaulis marinum gen. nov., sp. nov., a novel marine bacterium denitrifying nitrate to nitrous oxide strictly under microaerobic conditions.</title>
        <authorList>
            <person name="Takeuchi M."/>
            <person name="Yamagishi T."/>
            <person name="Kamagata Y."/>
            <person name="Oshima K."/>
            <person name="Hattori M."/>
            <person name="Katayama T."/>
            <person name="Hanada S."/>
            <person name="Tamaki H."/>
            <person name="Marumo K."/>
            <person name="Maeda H."/>
            <person name="Nedachi M."/>
            <person name="Iwasaki W."/>
            <person name="Suwa Y."/>
            <person name="Sakata S."/>
        </authorList>
    </citation>
    <scope>NUCLEOTIDE SEQUENCE [LARGE SCALE GENOMIC DNA]</scope>
    <source>
        <strain evidence="3 4">MA2</strain>
    </source>
</reference>
<dbReference type="InterPro" id="IPR038607">
    <property type="entry name" value="PhoD-like_sf"/>
</dbReference>
<feature type="domain" description="PhoD-like phosphatase metallophosphatase" evidence="1">
    <location>
        <begin position="147"/>
        <end position="587"/>
    </location>
</feature>
<evidence type="ECO:0000259" key="1">
    <source>
        <dbReference type="Pfam" id="PF09423"/>
    </source>
</evidence>
<evidence type="ECO:0000313" key="3">
    <source>
        <dbReference type="EMBL" id="GAK43833.1"/>
    </source>
</evidence>
<dbReference type="AlphaFoldDB" id="A0A081B715"/>
<dbReference type="PANTHER" id="PTHR43606:SF2">
    <property type="entry name" value="ALKALINE PHOSPHATASE FAMILY PROTEIN (AFU_ORTHOLOGUE AFUA_5G03860)"/>
    <property type="match status" value="1"/>
</dbReference>
<dbReference type="STRING" id="1333998.M2A_0332"/>
<dbReference type="Pfam" id="PF09423">
    <property type="entry name" value="PhoD"/>
    <property type="match status" value="1"/>
</dbReference>
<dbReference type="EMBL" id="BBIO01000001">
    <property type="protein sequence ID" value="GAK43833.1"/>
    <property type="molecule type" value="Genomic_DNA"/>
</dbReference>
<feature type="domain" description="Phospholipase D N-terminal" evidence="2">
    <location>
        <begin position="48"/>
        <end position="136"/>
    </location>
</feature>
<proteinExistence type="predicted"/>
<dbReference type="InterPro" id="IPR052900">
    <property type="entry name" value="Phospholipid_Metab_Enz"/>
</dbReference>
<dbReference type="InterPro" id="IPR032093">
    <property type="entry name" value="PhoD_N"/>
</dbReference>
<dbReference type="CDD" id="cd07389">
    <property type="entry name" value="MPP_PhoD"/>
    <property type="match status" value="1"/>
</dbReference>
<protein>
    <submittedName>
        <fullName evidence="3">Alkaline phosphatase, putative</fullName>
    </submittedName>
</protein>
<evidence type="ECO:0000313" key="4">
    <source>
        <dbReference type="Proteomes" id="UP000028702"/>
    </source>
</evidence>
<dbReference type="InterPro" id="IPR018946">
    <property type="entry name" value="PhoD-like_MPP"/>
</dbReference>
<dbReference type="PANTHER" id="PTHR43606">
    <property type="entry name" value="PHOSPHATASE, PUTATIVE (AFU_ORTHOLOGUE AFUA_6G08710)-RELATED"/>
    <property type="match status" value="1"/>
</dbReference>
<dbReference type="Gene3D" id="2.60.40.380">
    <property type="entry name" value="Purple acid phosphatase-like, N-terminal"/>
    <property type="match status" value="1"/>
</dbReference>
<accession>A0A081B715</accession>
<keyword evidence="4" id="KW-1185">Reference proteome</keyword>
<dbReference type="InterPro" id="IPR029052">
    <property type="entry name" value="Metallo-depent_PP-like"/>
</dbReference>
<dbReference type="InterPro" id="IPR006311">
    <property type="entry name" value="TAT_signal"/>
</dbReference>
<sequence>MMRGQTTMMAPKTAPTRRDTLKTLTAAGALLALGPLGCAGAEPVYFLHGVASGDPLQDRVILWTRAQPENGAPVSLSWEVAAEEDFATIVQAGTATALPEKDFIVKVDAGGLAPGRSYFYRFKAGSHVSPIGRTRTLPEGDVSAFKLAAMSCSHYATGYYNVYKVIAEREDIDIALHLGDYIYEYSMDGYGGATGKEIGRFVEPDKEILTLDEYRARYGHYRLDEDLQALHAAKPMIAVWDDHETANNTWKDGAENHSENEGPYRARAAAALQAYLEWLPIRENPQDSEQIYRAFDIGNLARLIMLDTRRIGRSKQLEYSTDIPNRSWPFDVSDPENPIALAPGEMPSGKPIASFEVPFDIRTSPPTPVTDLAYVSTLDPTSLPDGIRYLPDAGRFKDEKLTDPDRSILGADQELWLAHTLEASAEKGQTWQVIGQQVVMGRTPAADLSQIIDWSKIPEERKSRFQQMSVLAREGLPANLDAWDGYPAARARAYADFSGKARNVVVLAGDTHASWALNLQDEEGAPVAVEFAAPSVTSPGIEAFVPGDPKQIADTFTAASPDLIWADTAHRGYVLVTLSPKEARGEWFFVDTVKSRDFKVNRAKGFKVTPGAHKLEPLA</sequence>
<comment type="caution">
    <text evidence="3">The sequence shown here is derived from an EMBL/GenBank/DDBJ whole genome shotgun (WGS) entry which is preliminary data.</text>
</comment>
<evidence type="ECO:0000259" key="2">
    <source>
        <dbReference type="Pfam" id="PF16655"/>
    </source>
</evidence>
<dbReference type="eggNOG" id="COG3540">
    <property type="taxonomic scope" value="Bacteria"/>
</dbReference>
<gene>
    <name evidence="3" type="ORF">M2A_0332</name>
</gene>
<dbReference type="Pfam" id="PF16655">
    <property type="entry name" value="PhoD_N"/>
    <property type="match status" value="1"/>
</dbReference>
<organism evidence="3 4">
    <name type="scientific">Tepidicaulis marinus</name>
    <dbReference type="NCBI Taxonomy" id="1333998"/>
    <lineage>
        <taxon>Bacteria</taxon>
        <taxon>Pseudomonadati</taxon>
        <taxon>Pseudomonadota</taxon>
        <taxon>Alphaproteobacteria</taxon>
        <taxon>Hyphomicrobiales</taxon>
        <taxon>Parvibaculaceae</taxon>
        <taxon>Tepidicaulis</taxon>
    </lineage>
</organism>
<dbReference type="SUPFAM" id="SSF56300">
    <property type="entry name" value="Metallo-dependent phosphatases"/>
    <property type="match status" value="1"/>
</dbReference>